<proteinExistence type="predicted"/>
<protein>
    <submittedName>
        <fullName evidence="2">VCBS repeat-containing protein</fullName>
    </submittedName>
</protein>
<organism evidence="2 3">
    <name type="scientific">Svornostia abyssi</name>
    <dbReference type="NCBI Taxonomy" id="2898438"/>
    <lineage>
        <taxon>Bacteria</taxon>
        <taxon>Bacillati</taxon>
        <taxon>Actinomycetota</taxon>
        <taxon>Thermoleophilia</taxon>
        <taxon>Solirubrobacterales</taxon>
        <taxon>Baekduiaceae</taxon>
        <taxon>Svornostia</taxon>
    </lineage>
</organism>
<reference evidence="3" key="1">
    <citation type="submission" date="2021-11" db="EMBL/GenBank/DDBJ databases">
        <title>Cultivation dependent microbiological survey of springs from the worlds oldest radium mine currently devoted to the extraction of radon-saturated water.</title>
        <authorList>
            <person name="Kapinusova G."/>
            <person name="Smrhova T."/>
            <person name="Strejcek M."/>
            <person name="Suman J."/>
            <person name="Jani K."/>
            <person name="Pajer P."/>
            <person name="Uhlik O."/>
        </authorList>
    </citation>
    <scope>NUCLEOTIDE SEQUENCE [LARGE SCALE GENOMIC DNA]</scope>
    <source>
        <strain evidence="3">J379</strain>
    </source>
</reference>
<feature type="compositionally biased region" description="Basic and acidic residues" evidence="1">
    <location>
        <begin position="46"/>
        <end position="55"/>
    </location>
</feature>
<dbReference type="PANTHER" id="PTHR39431:SF1">
    <property type="entry name" value="FRPA_C-RELATED PROTEIN"/>
    <property type="match status" value="1"/>
</dbReference>
<sequence>MRITGSDISMAASSQRVHFQQQTTTVKMWHEKPQEDRAVAAAPKRTRAEQESEVSETRRKLWSSDPLLARYIDLLERMFGVKVAILDPNDLSANGAGEVAASMSNAERPSLAITIDRSNTRYEAESVEFQAAGRVTTSDGRTIDLQLQSKVSREFLEHSEQHLAYGAAVKKDPLVLNLDGLPATLTDAQIEFDLDADGQVDRFHVLGGGSAYLTWDRNGDGTVNDGTELFGPTSGNGYTELAAHDYDGNGWIDEGDAIYAQLALWRPEPTGTGTTSSLSAAQIGAIYLGHVATPFTLTPGSSEDARGEVRATGLFLREDGTAGTVQQLDLMA</sequence>
<dbReference type="EMBL" id="CP088295">
    <property type="protein sequence ID" value="UUY01626.1"/>
    <property type="molecule type" value="Genomic_DNA"/>
</dbReference>
<feature type="region of interest" description="Disordered" evidence="1">
    <location>
        <begin position="36"/>
        <end position="55"/>
    </location>
</feature>
<keyword evidence="3" id="KW-1185">Reference proteome</keyword>
<dbReference type="RefSeq" id="WP_353862179.1">
    <property type="nucleotide sequence ID" value="NZ_CP088295.1"/>
</dbReference>
<evidence type="ECO:0000313" key="3">
    <source>
        <dbReference type="Proteomes" id="UP001058860"/>
    </source>
</evidence>
<accession>A0ABY5PAM9</accession>
<evidence type="ECO:0000256" key="1">
    <source>
        <dbReference type="SAM" id="MobiDB-lite"/>
    </source>
</evidence>
<evidence type="ECO:0000313" key="2">
    <source>
        <dbReference type="EMBL" id="UUY01626.1"/>
    </source>
</evidence>
<gene>
    <name evidence="2" type="ORF">LRS13_12875</name>
</gene>
<dbReference type="SUPFAM" id="SSF69318">
    <property type="entry name" value="Integrin alpha N-terminal domain"/>
    <property type="match status" value="1"/>
</dbReference>
<dbReference type="Proteomes" id="UP001058860">
    <property type="component" value="Chromosome"/>
</dbReference>
<dbReference type="PANTHER" id="PTHR39431">
    <property type="entry name" value="FRPA/C-RELATED PROTEIN"/>
    <property type="match status" value="1"/>
</dbReference>
<dbReference type="InterPro" id="IPR028994">
    <property type="entry name" value="Integrin_alpha_N"/>
</dbReference>
<name>A0ABY5PAM9_9ACTN</name>